<dbReference type="EMBL" id="DUZY01000005">
    <property type="protein sequence ID" value="DAD41380.1"/>
    <property type="molecule type" value="Genomic_DNA"/>
</dbReference>
<keyword evidence="2" id="KW-1185">Reference proteome</keyword>
<sequence>MNSEADFSFSLLYSTPIWVSNRVPPVVPEA</sequence>
<proteinExistence type="predicted"/>
<protein>
    <submittedName>
        <fullName evidence="1">Uncharacterized protein</fullName>
    </submittedName>
</protein>
<dbReference type="Proteomes" id="UP000607653">
    <property type="component" value="Unassembled WGS sequence"/>
</dbReference>
<evidence type="ECO:0000313" key="2">
    <source>
        <dbReference type="Proteomes" id="UP000607653"/>
    </source>
</evidence>
<gene>
    <name evidence="1" type="ORF">HUJ06_015702</name>
</gene>
<accession>A0A822Z9Y1</accession>
<evidence type="ECO:0000313" key="1">
    <source>
        <dbReference type="EMBL" id="DAD41380.1"/>
    </source>
</evidence>
<reference evidence="1 2" key="1">
    <citation type="journal article" date="2020" name="Mol. Biol. Evol.">
        <title>Distinct Expression and Methylation Patterns for Genes with Different Fates following a Single Whole-Genome Duplication in Flowering Plants.</title>
        <authorList>
            <person name="Shi T."/>
            <person name="Rahmani R.S."/>
            <person name="Gugger P.F."/>
            <person name="Wang M."/>
            <person name="Li H."/>
            <person name="Zhang Y."/>
            <person name="Li Z."/>
            <person name="Wang Q."/>
            <person name="Van de Peer Y."/>
            <person name="Marchal K."/>
            <person name="Chen J."/>
        </authorList>
    </citation>
    <scope>NUCLEOTIDE SEQUENCE [LARGE SCALE GENOMIC DNA]</scope>
    <source>
        <tissue evidence="1">Leaf</tissue>
    </source>
</reference>
<dbReference type="AlphaFoldDB" id="A0A822Z9Y1"/>
<organism evidence="1 2">
    <name type="scientific">Nelumbo nucifera</name>
    <name type="common">Sacred lotus</name>
    <dbReference type="NCBI Taxonomy" id="4432"/>
    <lineage>
        <taxon>Eukaryota</taxon>
        <taxon>Viridiplantae</taxon>
        <taxon>Streptophyta</taxon>
        <taxon>Embryophyta</taxon>
        <taxon>Tracheophyta</taxon>
        <taxon>Spermatophyta</taxon>
        <taxon>Magnoliopsida</taxon>
        <taxon>Proteales</taxon>
        <taxon>Nelumbonaceae</taxon>
        <taxon>Nelumbo</taxon>
    </lineage>
</organism>
<name>A0A822Z9Y1_NELNU</name>
<comment type="caution">
    <text evidence="1">The sequence shown here is derived from an EMBL/GenBank/DDBJ whole genome shotgun (WGS) entry which is preliminary data.</text>
</comment>